<dbReference type="AlphaFoldDB" id="A0A1D1VJ07"/>
<dbReference type="EMBL" id="BDGG01000005">
    <property type="protein sequence ID" value="GAU98893.1"/>
    <property type="molecule type" value="Genomic_DNA"/>
</dbReference>
<feature type="compositionally biased region" description="Polar residues" evidence="1">
    <location>
        <begin position="8"/>
        <end position="25"/>
    </location>
</feature>
<keyword evidence="2" id="KW-1133">Transmembrane helix</keyword>
<evidence type="ECO:0000313" key="3">
    <source>
        <dbReference type="EMBL" id="GAU98893.1"/>
    </source>
</evidence>
<keyword evidence="4" id="KW-1185">Reference proteome</keyword>
<proteinExistence type="predicted"/>
<keyword evidence="2" id="KW-0472">Membrane</keyword>
<reference evidence="3 4" key="1">
    <citation type="journal article" date="2016" name="Nat. Commun.">
        <title>Extremotolerant tardigrade genome and improved radiotolerance of human cultured cells by tardigrade-unique protein.</title>
        <authorList>
            <person name="Hashimoto T."/>
            <person name="Horikawa D.D."/>
            <person name="Saito Y."/>
            <person name="Kuwahara H."/>
            <person name="Kozuka-Hata H."/>
            <person name="Shin-I T."/>
            <person name="Minakuchi Y."/>
            <person name="Ohishi K."/>
            <person name="Motoyama A."/>
            <person name="Aizu T."/>
            <person name="Enomoto A."/>
            <person name="Kondo K."/>
            <person name="Tanaka S."/>
            <person name="Hara Y."/>
            <person name="Koshikawa S."/>
            <person name="Sagara H."/>
            <person name="Miura T."/>
            <person name="Yokobori S."/>
            <person name="Miyagawa K."/>
            <person name="Suzuki Y."/>
            <person name="Kubo T."/>
            <person name="Oyama M."/>
            <person name="Kohara Y."/>
            <person name="Fujiyama A."/>
            <person name="Arakawa K."/>
            <person name="Katayama T."/>
            <person name="Toyoda A."/>
            <person name="Kunieda T."/>
        </authorList>
    </citation>
    <scope>NUCLEOTIDE SEQUENCE [LARGE SCALE GENOMIC DNA]</scope>
    <source>
        <strain evidence="3 4">YOKOZUNA-1</strain>
    </source>
</reference>
<accession>A0A1D1VJ07</accession>
<name>A0A1D1VJ07_RAMVA</name>
<organism evidence="3 4">
    <name type="scientific">Ramazzottius varieornatus</name>
    <name type="common">Water bear</name>
    <name type="synonym">Tardigrade</name>
    <dbReference type="NCBI Taxonomy" id="947166"/>
    <lineage>
        <taxon>Eukaryota</taxon>
        <taxon>Metazoa</taxon>
        <taxon>Ecdysozoa</taxon>
        <taxon>Tardigrada</taxon>
        <taxon>Eutardigrada</taxon>
        <taxon>Parachela</taxon>
        <taxon>Hypsibioidea</taxon>
        <taxon>Ramazzottiidae</taxon>
        <taxon>Ramazzottius</taxon>
    </lineage>
</organism>
<keyword evidence="2" id="KW-0812">Transmembrane</keyword>
<evidence type="ECO:0000256" key="2">
    <source>
        <dbReference type="SAM" id="Phobius"/>
    </source>
</evidence>
<evidence type="ECO:0000256" key="1">
    <source>
        <dbReference type="SAM" id="MobiDB-lite"/>
    </source>
</evidence>
<dbReference type="Proteomes" id="UP000186922">
    <property type="component" value="Unassembled WGS sequence"/>
</dbReference>
<comment type="caution">
    <text evidence="3">The sequence shown here is derived from an EMBL/GenBank/DDBJ whole genome shotgun (WGS) entry which is preliminary data.</text>
</comment>
<protein>
    <submittedName>
        <fullName evidence="3">Uncharacterized protein</fullName>
    </submittedName>
</protein>
<feature type="transmembrane region" description="Helical" evidence="2">
    <location>
        <begin position="141"/>
        <end position="163"/>
    </location>
</feature>
<sequence>MRSEQSARKSTQSLPTRSLPTQLSSRWCGSLSPLRLGQHSSSSDSGGRSLSGIGIREYRRNVLRKLTLSCGTQINNQTRSRHCDFGRWNRATVGVELPTWKPGIAGSSSTVPKHQTAAQVKSSRHSNRSVSVFSLSSSGNVFILLPRPYFFLLLFVASFRTVFTF</sequence>
<gene>
    <name evidence="3" type="primary">RvY_09975-1</name>
    <name evidence="3" type="synonym">RvY_09975.1</name>
    <name evidence="3" type="ORF">RvY_09975</name>
</gene>
<evidence type="ECO:0000313" key="4">
    <source>
        <dbReference type="Proteomes" id="UP000186922"/>
    </source>
</evidence>
<feature type="region of interest" description="Disordered" evidence="1">
    <location>
        <begin position="1"/>
        <end position="25"/>
    </location>
</feature>